<reference evidence="1 2" key="1">
    <citation type="submission" date="2020-08" db="EMBL/GenBank/DDBJ databases">
        <title>Cohnella phylogeny.</title>
        <authorList>
            <person name="Dunlap C."/>
        </authorList>
    </citation>
    <scope>NUCLEOTIDE SEQUENCE [LARGE SCALE GENOMIC DNA]</scope>
    <source>
        <strain evidence="1 2">DSM 28246</strain>
    </source>
</reference>
<protein>
    <submittedName>
        <fullName evidence="1">Uncharacterized protein</fullName>
    </submittedName>
</protein>
<evidence type="ECO:0000313" key="1">
    <source>
        <dbReference type="EMBL" id="MBB6670501.1"/>
    </source>
</evidence>
<name>A0A7X0RQ94_9BACL</name>
<keyword evidence="2" id="KW-1185">Reference proteome</keyword>
<accession>A0A7X0RQ94</accession>
<dbReference type="AlphaFoldDB" id="A0A7X0RQ94"/>
<dbReference type="RefSeq" id="WP_185141943.1">
    <property type="nucleotide sequence ID" value="NZ_JACJVP010000008.1"/>
</dbReference>
<dbReference type="EMBL" id="JACJVP010000008">
    <property type="protein sequence ID" value="MBB6670501.1"/>
    <property type="molecule type" value="Genomic_DNA"/>
</dbReference>
<evidence type="ECO:0000313" key="2">
    <source>
        <dbReference type="Proteomes" id="UP000547209"/>
    </source>
</evidence>
<proteinExistence type="predicted"/>
<organism evidence="1 2">
    <name type="scientific">Cohnella nanjingensis</name>
    <dbReference type="NCBI Taxonomy" id="1387779"/>
    <lineage>
        <taxon>Bacteria</taxon>
        <taxon>Bacillati</taxon>
        <taxon>Bacillota</taxon>
        <taxon>Bacilli</taxon>
        <taxon>Bacillales</taxon>
        <taxon>Paenibacillaceae</taxon>
        <taxon>Cohnella</taxon>
    </lineage>
</organism>
<comment type="caution">
    <text evidence="1">The sequence shown here is derived from an EMBL/GenBank/DDBJ whole genome shotgun (WGS) entry which is preliminary data.</text>
</comment>
<gene>
    <name evidence="1" type="ORF">H7C19_07345</name>
</gene>
<dbReference type="Proteomes" id="UP000547209">
    <property type="component" value="Unassembled WGS sequence"/>
</dbReference>
<sequence length="144" mass="16884">MTTVMLMLALQAFLRKELARDATTVPVIHLGALPNQTEAARQDAVFPYIIIRPVEGDSDNEEGTTQIKLIFGTQTNDDSGFIEVFNWMERVRVLLMRQRIMEKKYCIEPEWKWKFLEDQPEPQWMCQALTTWILPQIRQEVKTI</sequence>